<keyword evidence="2" id="KW-1185">Reference proteome</keyword>
<proteinExistence type="predicted"/>
<dbReference type="AlphaFoldDB" id="A0A8R7U4P6"/>
<sequence>LRAEGDFVVCSGGAGECAALVVVGVAVGVWAEPLEETRVAGRPAGRRRTWRRAAVLWGAELAAGTHAAPVHLQLRRALCVDVRSAANRAAAAADGPEAHRHVESVDEGDVVEVSIAACPKSVFGERGGWLPAGTAGQHAAAVSRGTRPLAAGVEFAARTRPDPTRICAGGRVDCGQLAWFELGPASHRDGGWPHRVEHLFTTVMVAASVAATVRRRARMKSEDAMVGCC</sequence>
<reference evidence="1" key="2">
    <citation type="submission" date="2018-03" db="EMBL/GenBank/DDBJ databases">
        <title>The Triticum urartu genome reveals the dynamic nature of wheat genome evolution.</title>
        <authorList>
            <person name="Ling H."/>
            <person name="Ma B."/>
            <person name="Shi X."/>
            <person name="Liu H."/>
            <person name="Dong L."/>
            <person name="Sun H."/>
            <person name="Cao Y."/>
            <person name="Gao Q."/>
            <person name="Zheng S."/>
            <person name="Li Y."/>
            <person name="Yu Y."/>
            <person name="Du H."/>
            <person name="Qi M."/>
            <person name="Li Y."/>
            <person name="Yu H."/>
            <person name="Cui Y."/>
            <person name="Wang N."/>
            <person name="Chen C."/>
            <person name="Wu H."/>
            <person name="Zhao Y."/>
            <person name="Zhang J."/>
            <person name="Li Y."/>
            <person name="Zhou W."/>
            <person name="Zhang B."/>
            <person name="Hu W."/>
            <person name="Eijk M."/>
            <person name="Tang J."/>
            <person name="Witsenboer H."/>
            <person name="Zhao S."/>
            <person name="Li Z."/>
            <person name="Zhang A."/>
            <person name="Wang D."/>
            <person name="Liang C."/>
        </authorList>
    </citation>
    <scope>NUCLEOTIDE SEQUENCE [LARGE SCALE GENOMIC DNA]</scope>
    <source>
        <strain evidence="1">cv. G1812</strain>
    </source>
</reference>
<evidence type="ECO:0000313" key="2">
    <source>
        <dbReference type="Proteomes" id="UP000015106"/>
    </source>
</evidence>
<evidence type="ECO:0000313" key="1">
    <source>
        <dbReference type="EnsemblPlants" id="TuG1812G0400000937.01.T01.cds251631"/>
    </source>
</evidence>
<name>A0A8R7U4P6_TRIUA</name>
<dbReference type="Gramene" id="TuG1812G0400000937.01.T01">
    <property type="protein sequence ID" value="TuG1812G0400000937.01.T01.cds251631"/>
    <property type="gene ID" value="TuG1812G0400000937.01"/>
</dbReference>
<dbReference type="Proteomes" id="UP000015106">
    <property type="component" value="Chromosome 4"/>
</dbReference>
<dbReference type="EnsemblPlants" id="TuG1812G0400000937.01.T01">
    <property type="protein sequence ID" value="TuG1812G0400000937.01.T01.cds251631"/>
    <property type="gene ID" value="TuG1812G0400000937.01"/>
</dbReference>
<accession>A0A8R7U4P6</accession>
<reference evidence="1" key="3">
    <citation type="submission" date="2022-06" db="UniProtKB">
        <authorList>
            <consortium name="EnsemblPlants"/>
        </authorList>
    </citation>
    <scope>IDENTIFICATION</scope>
</reference>
<organism evidence="1 2">
    <name type="scientific">Triticum urartu</name>
    <name type="common">Red wild einkorn</name>
    <name type="synonym">Crithodium urartu</name>
    <dbReference type="NCBI Taxonomy" id="4572"/>
    <lineage>
        <taxon>Eukaryota</taxon>
        <taxon>Viridiplantae</taxon>
        <taxon>Streptophyta</taxon>
        <taxon>Embryophyta</taxon>
        <taxon>Tracheophyta</taxon>
        <taxon>Spermatophyta</taxon>
        <taxon>Magnoliopsida</taxon>
        <taxon>Liliopsida</taxon>
        <taxon>Poales</taxon>
        <taxon>Poaceae</taxon>
        <taxon>BOP clade</taxon>
        <taxon>Pooideae</taxon>
        <taxon>Triticodae</taxon>
        <taxon>Triticeae</taxon>
        <taxon>Triticinae</taxon>
        <taxon>Triticum</taxon>
    </lineage>
</organism>
<protein>
    <submittedName>
        <fullName evidence="1">Uncharacterized protein</fullName>
    </submittedName>
</protein>
<reference evidence="2" key="1">
    <citation type="journal article" date="2013" name="Nature">
        <title>Draft genome of the wheat A-genome progenitor Triticum urartu.</title>
        <authorList>
            <person name="Ling H.Q."/>
            <person name="Zhao S."/>
            <person name="Liu D."/>
            <person name="Wang J."/>
            <person name="Sun H."/>
            <person name="Zhang C."/>
            <person name="Fan H."/>
            <person name="Li D."/>
            <person name="Dong L."/>
            <person name="Tao Y."/>
            <person name="Gao C."/>
            <person name="Wu H."/>
            <person name="Li Y."/>
            <person name="Cui Y."/>
            <person name="Guo X."/>
            <person name="Zheng S."/>
            <person name="Wang B."/>
            <person name="Yu K."/>
            <person name="Liang Q."/>
            <person name="Yang W."/>
            <person name="Lou X."/>
            <person name="Chen J."/>
            <person name="Feng M."/>
            <person name="Jian J."/>
            <person name="Zhang X."/>
            <person name="Luo G."/>
            <person name="Jiang Y."/>
            <person name="Liu J."/>
            <person name="Wang Z."/>
            <person name="Sha Y."/>
            <person name="Zhang B."/>
            <person name="Wu H."/>
            <person name="Tang D."/>
            <person name="Shen Q."/>
            <person name="Xue P."/>
            <person name="Zou S."/>
            <person name="Wang X."/>
            <person name="Liu X."/>
            <person name="Wang F."/>
            <person name="Yang Y."/>
            <person name="An X."/>
            <person name="Dong Z."/>
            <person name="Zhang K."/>
            <person name="Zhang X."/>
            <person name="Luo M.C."/>
            <person name="Dvorak J."/>
            <person name="Tong Y."/>
            <person name="Wang J."/>
            <person name="Yang H."/>
            <person name="Li Z."/>
            <person name="Wang D."/>
            <person name="Zhang A."/>
            <person name="Wang J."/>
        </authorList>
    </citation>
    <scope>NUCLEOTIDE SEQUENCE</scope>
    <source>
        <strain evidence="2">cv. G1812</strain>
    </source>
</reference>